<proteinExistence type="predicted"/>
<dbReference type="InParanoid" id="G2Q7E1"/>
<dbReference type="RefSeq" id="XP_003662099.1">
    <property type="nucleotide sequence ID" value="XM_003662051.1"/>
</dbReference>
<sequence length="618" mass="68650">MATHTNPFLASLGNGKLPTLAEIEAAAFGRIEPEAFQTQQVKPPNSLAKVSRWLADQDGHVGDGHFVKLNRPRGSKSSRNNPIIISDSDEELTTQRQPSQVRHAYTAGARATKPVLYTPPSSIHLSSRGRKRKAPDLDDKVEEVIVVQPPRSIQERHPRPTPLIDLTASRHSNRTTSLLGNWDEDVLVVDAPPAERRRELRQLGLGNQTGSGGRPQKRPRHAPVIAVPAANQSPQPHAQAAPDEPSAPEADAAETTELVQSIASVTHFFSLATEIRDKIYRHLLVSPKPIHVQHLWTEPARRSTRRGRQGEDIQANTIDTKILAVCRRTALEGTRVLYSENTFFYLLRDPEVVMCSNGGRRSQRVAGRSRREQNGPSINLARYGHLIRRMAIELEPNRTEKSYEKLMSAALQTLAPATAESLPSPPRPVCSPIHLHILTITISPLLQSSHRTARSSGPDNQDVVSHEGRFLSTVSFFNRGSPVLKALQRLDTDFLRINVHVNSEIKNDRSVGAETGDESSSSDDDMDDDNLDGSSSAAGARRQSRRRHLETTIDLRCLPRRLEALRQEPGPLGQLWASDVLMQEQRRRKGEEAENTLADMRRHLEDACLKPDLALRGI</sequence>
<dbReference type="KEGG" id="mtm:MYCTH_2302251"/>
<feature type="compositionally biased region" description="Low complexity" evidence="1">
    <location>
        <begin position="238"/>
        <end position="250"/>
    </location>
</feature>
<reference evidence="2 3" key="1">
    <citation type="journal article" date="2011" name="Nat. Biotechnol.">
        <title>Comparative genomic analysis of the thermophilic biomass-degrading fungi Myceliophthora thermophila and Thielavia terrestris.</title>
        <authorList>
            <person name="Berka R.M."/>
            <person name="Grigoriev I.V."/>
            <person name="Otillar R."/>
            <person name="Salamov A."/>
            <person name="Grimwood J."/>
            <person name="Reid I."/>
            <person name="Ishmael N."/>
            <person name="John T."/>
            <person name="Darmond C."/>
            <person name="Moisan M.-C."/>
            <person name="Henrissat B."/>
            <person name="Coutinho P.M."/>
            <person name="Lombard V."/>
            <person name="Natvig D.O."/>
            <person name="Lindquist E."/>
            <person name="Schmutz J."/>
            <person name="Lucas S."/>
            <person name="Harris P."/>
            <person name="Powlowski J."/>
            <person name="Bellemare A."/>
            <person name="Taylor D."/>
            <person name="Butler G."/>
            <person name="de Vries R.P."/>
            <person name="Allijn I.E."/>
            <person name="van den Brink J."/>
            <person name="Ushinsky S."/>
            <person name="Storms R."/>
            <person name="Powell A.J."/>
            <person name="Paulsen I.T."/>
            <person name="Elbourne L.D.H."/>
            <person name="Baker S.E."/>
            <person name="Magnuson J."/>
            <person name="LaBoissiere S."/>
            <person name="Clutterbuck A.J."/>
            <person name="Martinez D."/>
            <person name="Wogulis M."/>
            <person name="de Leon A.L."/>
            <person name="Rey M.W."/>
            <person name="Tsang A."/>
        </authorList>
    </citation>
    <scope>NUCLEOTIDE SEQUENCE [LARGE SCALE GENOMIC DNA]</scope>
    <source>
        <strain evidence="3">ATCC 42464 / BCRC 31852 / DSM 1799</strain>
    </source>
</reference>
<dbReference type="VEuPathDB" id="FungiDB:MYCTH_2302251"/>
<organism evidence="2 3">
    <name type="scientific">Thermothelomyces thermophilus (strain ATCC 42464 / BCRC 31852 / DSM 1799)</name>
    <name type="common">Sporotrichum thermophile</name>
    <dbReference type="NCBI Taxonomy" id="573729"/>
    <lineage>
        <taxon>Eukaryota</taxon>
        <taxon>Fungi</taxon>
        <taxon>Dikarya</taxon>
        <taxon>Ascomycota</taxon>
        <taxon>Pezizomycotina</taxon>
        <taxon>Sordariomycetes</taxon>
        <taxon>Sordariomycetidae</taxon>
        <taxon>Sordariales</taxon>
        <taxon>Chaetomiaceae</taxon>
        <taxon>Thermothelomyces</taxon>
    </lineage>
</organism>
<dbReference type="Proteomes" id="UP000007322">
    <property type="component" value="Chromosome 2"/>
</dbReference>
<name>G2Q7E1_THET4</name>
<feature type="compositionally biased region" description="Low complexity" evidence="1">
    <location>
        <begin position="532"/>
        <end position="541"/>
    </location>
</feature>
<evidence type="ECO:0000313" key="2">
    <source>
        <dbReference type="EMBL" id="AEO56854.1"/>
    </source>
</evidence>
<feature type="region of interest" description="Disordered" evidence="1">
    <location>
        <begin position="508"/>
        <end position="546"/>
    </location>
</feature>
<dbReference type="EMBL" id="CP003003">
    <property type="protein sequence ID" value="AEO56854.1"/>
    <property type="molecule type" value="Genomic_DNA"/>
</dbReference>
<gene>
    <name evidence="2" type="ORF">MYCTH_2302251</name>
</gene>
<keyword evidence="3" id="KW-1185">Reference proteome</keyword>
<dbReference type="AlphaFoldDB" id="G2Q7E1"/>
<feature type="region of interest" description="Disordered" evidence="1">
    <location>
        <begin position="199"/>
        <end position="254"/>
    </location>
</feature>
<evidence type="ECO:0000256" key="1">
    <source>
        <dbReference type="SAM" id="MobiDB-lite"/>
    </source>
</evidence>
<protein>
    <submittedName>
        <fullName evidence="2">Uncharacterized protein</fullName>
    </submittedName>
</protein>
<dbReference type="HOGENOM" id="CLU_442261_0_0_1"/>
<dbReference type="eggNOG" id="ENOG502RS71">
    <property type="taxonomic scope" value="Eukaryota"/>
</dbReference>
<evidence type="ECO:0000313" key="3">
    <source>
        <dbReference type="Proteomes" id="UP000007322"/>
    </source>
</evidence>
<accession>G2Q7E1</accession>
<feature type="region of interest" description="Disordered" evidence="1">
    <location>
        <begin position="64"/>
        <end position="139"/>
    </location>
</feature>
<dbReference type="OMA" id="VYVKRLW"/>
<feature type="compositionally biased region" description="Acidic residues" evidence="1">
    <location>
        <begin position="515"/>
        <end position="531"/>
    </location>
</feature>
<dbReference type="GeneID" id="11510904"/>
<dbReference type="OrthoDB" id="5413827at2759"/>